<reference evidence="2 3" key="1">
    <citation type="submission" date="2024-02" db="EMBL/GenBank/DDBJ databases">
        <title>Genome and pathogenicity analysis of Helicobacter mastomyrinus isolated from mice.</title>
        <authorList>
            <person name="Zhu L."/>
        </authorList>
    </citation>
    <scope>NUCLEOTIDE SEQUENCE [LARGE SCALE GENOMIC DNA]</scope>
    <source>
        <strain evidence="2 3">Hm-17</strain>
    </source>
</reference>
<keyword evidence="1" id="KW-0732">Signal</keyword>
<dbReference type="Pfam" id="PF02521">
    <property type="entry name" value="HP_OMP_2"/>
    <property type="match status" value="1"/>
</dbReference>
<gene>
    <name evidence="2" type="ORF">V3I05_01740</name>
</gene>
<dbReference type="InterPro" id="IPR003678">
    <property type="entry name" value="Put_OMP"/>
</dbReference>
<evidence type="ECO:0000256" key="1">
    <source>
        <dbReference type="SAM" id="SignalP"/>
    </source>
</evidence>
<protein>
    <submittedName>
        <fullName evidence="2">Outer membrane family protein</fullName>
    </submittedName>
</protein>
<evidence type="ECO:0000313" key="2">
    <source>
        <dbReference type="EMBL" id="XAM18429.1"/>
    </source>
</evidence>
<name>A0ABZ3F7P5_9HELI</name>
<accession>A0ABZ3F7P5</accession>
<dbReference type="EMBL" id="CP145316">
    <property type="protein sequence ID" value="XAM18429.1"/>
    <property type="molecule type" value="Genomic_DNA"/>
</dbReference>
<organism evidence="2 3">
    <name type="scientific">Helicobacter mastomyrinus</name>
    <dbReference type="NCBI Taxonomy" id="287948"/>
    <lineage>
        <taxon>Bacteria</taxon>
        <taxon>Pseudomonadati</taxon>
        <taxon>Campylobacterota</taxon>
        <taxon>Epsilonproteobacteria</taxon>
        <taxon>Campylobacterales</taxon>
        <taxon>Helicobacteraceae</taxon>
        <taxon>Helicobacter</taxon>
    </lineage>
</organism>
<proteinExistence type="predicted"/>
<dbReference type="Proteomes" id="UP001434737">
    <property type="component" value="Chromosome"/>
</dbReference>
<sequence>MKKIVCIGVLVWGCLLIQVNAFEVQVNGSAETFTKWGFNNQKLNKETGAAPTESFTTLFSQLNLEADLGAGFKAGLGGAIGGLVFDSTAGLNSGVGNASPVQQGYFGLSWDKEKIQNYIVHNAFLEYKYADSVYLKAGRYEGGKVGEWYSGYTQGAEGYIQLKHIKIWGFLSNRRGFAYDQWFNDFYRVSGTYSNGATRNTYAAGLDLSFAGFSVSGFSYYIPGVVTAPGVSLTFDSNPNFEAQGFRSVSKVRTLFPIAADGQWGSDKSVRGGQWVGIEHHSATLIFEQKFELDNFHFGAGYYQNFGNASALIGSWGSPLMLDIWTASAWDIGPALADIISKNAITGFGFLGANYAKFDWQFIARATNSTRSAEQSVALHLKYQVREDVSVGGKLEWFSDTTKAGYNPLAGYYTDVFLTHKRIDDRSHLFFYIRHTF</sequence>
<evidence type="ECO:0000313" key="3">
    <source>
        <dbReference type="Proteomes" id="UP001434737"/>
    </source>
</evidence>
<feature type="chain" id="PRO_5046096207" evidence="1">
    <location>
        <begin position="22"/>
        <end position="437"/>
    </location>
</feature>
<feature type="signal peptide" evidence="1">
    <location>
        <begin position="1"/>
        <end position="21"/>
    </location>
</feature>
<keyword evidence="3" id="KW-1185">Reference proteome</keyword>
<dbReference type="RefSeq" id="WP_343353830.1">
    <property type="nucleotide sequence ID" value="NZ_CP145316.1"/>
</dbReference>